<dbReference type="KEGG" id="ttr:Tter_0669"/>
<keyword evidence="5" id="KW-0732">Signal</keyword>
<evidence type="ECO:0000256" key="3">
    <source>
        <dbReference type="ARBA" id="ARBA00022525"/>
    </source>
</evidence>
<evidence type="ECO:0000313" key="12">
    <source>
        <dbReference type="EMBL" id="ACZ41586.1"/>
    </source>
</evidence>
<evidence type="ECO:0000256" key="5">
    <source>
        <dbReference type="ARBA" id="ARBA00022729"/>
    </source>
</evidence>
<dbReference type="InterPro" id="IPR013783">
    <property type="entry name" value="Ig-like_fold"/>
</dbReference>
<dbReference type="eggNOG" id="COG1404">
    <property type="taxonomic scope" value="Bacteria"/>
</dbReference>
<feature type="domain" description="Peptidase S8/S53" evidence="10">
    <location>
        <begin position="169"/>
        <end position="588"/>
    </location>
</feature>
<protein>
    <submittedName>
        <fullName evidence="12">Peptidase S8 and S53 subtilisin kexin sedolisin</fullName>
    </submittedName>
</protein>
<dbReference type="InterPro" id="IPR023827">
    <property type="entry name" value="Peptidase_S8_Asp-AS"/>
</dbReference>
<dbReference type="OrthoDB" id="614750at2"/>
<evidence type="ECO:0000259" key="10">
    <source>
        <dbReference type="Pfam" id="PF00082"/>
    </source>
</evidence>
<dbReference type="PROSITE" id="PS00136">
    <property type="entry name" value="SUBTILASE_ASP"/>
    <property type="match status" value="1"/>
</dbReference>
<keyword evidence="2" id="KW-0134">Cell wall</keyword>
<gene>
    <name evidence="12" type="ordered locus">Tter_0669</name>
</gene>
<evidence type="ECO:0000256" key="9">
    <source>
        <dbReference type="PROSITE-ProRule" id="PRU01240"/>
    </source>
</evidence>
<dbReference type="PRINTS" id="PR00723">
    <property type="entry name" value="SUBTILISIN"/>
</dbReference>
<comment type="similarity">
    <text evidence="1 9">Belongs to the peptidase S8 family.</text>
</comment>
<dbReference type="PANTHER" id="PTHR43806:SF65">
    <property type="entry name" value="SERINE PROTEASE APRX"/>
    <property type="match status" value="1"/>
</dbReference>
<evidence type="ECO:0000256" key="7">
    <source>
        <dbReference type="ARBA" id="ARBA00022825"/>
    </source>
</evidence>
<dbReference type="GO" id="GO:0004252">
    <property type="term" value="F:serine-type endopeptidase activity"/>
    <property type="evidence" value="ECO:0007669"/>
    <property type="project" value="UniProtKB-UniRule"/>
</dbReference>
<keyword evidence="4 9" id="KW-0645">Protease</keyword>
<evidence type="ECO:0000256" key="2">
    <source>
        <dbReference type="ARBA" id="ARBA00022512"/>
    </source>
</evidence>
<dbReference type="Pfam" id="PF02225">
    <property type="entry name" value="PA"/>
    <property type="match status" value="1"/>
</dbReference>
<dbReference type="InterPro" id="IPR046450">
    <property type="entry name" value="PA_dom_sf"/>
</dbReference>
<feature type="domain" description="PA" evidence="11">
    <location>
        <begin position="392"/>
        <end position="481"/>
    </location>
</feature>
<dbReference type="InterPro" id="IPR015500">
    <property type="entry name" value="Peptidase_S8_subtilisin-rel"/>
</dbReference>
<dbReference type="Pfam" id="PF00082">
    <property type="entry name" value="Peptidase_S8"/>
    <property type="match status" value="1"/>
</dbReference>
<dbReference type="Gene3D" id="3.40.50.200">
    <property type="entry name" value="Peptidase S8/S53 domain"/>
    <property type="match status" value="1"/>
</dbReference>
<keyword evidence="13" id="KW-1185">Reference proteome</keyword>
<dbReference type="PANTHER" id="PTHR43806">
    <property type="entry name" value="PEPTIDASE S8"/>
    <property type="match status" value="1"/>
</dbReference>
<dbReference type="AlphaFoldDB" id="D1CF80"/>
<feature type="active site" description="Charge relay system" evidence="8 9">
    <location>
        <position position="553"/>
    </location>
</feature>
<dbReference type="GO" id="GO:0006508">
    <property type="term" value="P:proteolysis"/>
    <property type="evidence" value="ECO:0007669"/>
    <property type="project" value="UniProtKB-KW"/>
</dbReference>
<dbReference type="InterPro" id="IPR000209">
    <property type="entry name" value="Peptidase_S8/S53_dom"/>
</dbReference>
<evidence type="ECO:0000256" key="6">
    <source>
        <dbReference type="ARBA" id="ARBA00022801"/>
    </source>
</evidence>
<evidence type="ECO:0000259" key="11">
    <source>
        <dbReference type="Pfam" id="PF02225"/>
    </source>
</evidence>
<dbReference type="SUPFAM" id="SSF52025">
    <property type="entry name" value="PA domain"/>
    <property type="match status" value="1"/>
</dbReference>
<dbReference type="Gene3D" id="2.60.40.10">
    <property type="entry name" value="Immunoglobulins"/>
    <property type="match status" value="1"/>
</dbReference>
<dbReference type="SUPFAM" id="SSF52743">
    <property type="entry name" value="Subtilisin-like"/>
    <property type="match status" value="1"/>
</dbReference>
<reference evidence="13" key="1">
    <citation type="journal article" date="2010" name="Stand. Genomic Sci.">
        <title>Complete genome sequence of 'Thermobaculum terrenum' type strain (YNP1).</title>
        <authorList>
            <person name="Kiss H."/>
            <person name="Cleland D."/>
            <person name="Lapidus A."/>
            <person name="Lucas S."/>
            <person name="Glavina Del Rio T."/>
            <person name="Nolan M."/>
            <person name="Tice H."/>
            <person name="Han C."/>
            <person name="Goodwin L."/>
            <person name="Pitluck S."/>
            <person name="Liolios K."/>
            <person name="Ivanova N."/>
            <person name="Mavromatis K."/>
            <person name="Ovchinnikova G."/>
            <person name="Pati A."/>
            <person name="Chen A."/>
            <person name="Palaniappan K."/>
            <person name="Land M."/>
            <person name="Hauser L."/>
            <person name="Chang Y."/>
            <person name="Jeffries C."/>
            <person name="Lu M."/>
            <person name="Brettin T."/>
            <person name="Detter J."/>
            <person name="Goker M."/>
            <person name="Tindall B."/>
            <person name="Beck B."/>
            <person name="McDermott T."/>
            <person name="Woyke T."/>
            <person name="Bristow J."/>
            <person name="Eisen J."/>
            <person name="Markowitz V."/>
            <person name="Hugenholtz P."/>
            <person name="Kyrpides N."/>
            <person name="Klenk H."/>
            <person name="Cheng J."/>
        </authorList>
    </citation>
    <scope>NUCLEOTIDE SEQUENCE [LARGE SCALE GENOMIC DNA]</scope>
    <source>
        <strain evidence="13">ATCC BAA-798 / YNP1</strain>
    </source>
</reference>
<proteinExistence type="inferred from homology"/>
<evidence type="ECO:0000256" key="1">
    <source>
        <dbReference type="ARBA" id="ARBA00011073"/>
    </source>
</evidence>
<evidence type="ECO:0000256" key="8">
    <source>
        <dbReference type="PIRSR" id="PIRSR615500-1"/>
    </source>
</evidence>
<dbReference type="InterPro" id="IPR034213">
    <property type="entry name" value="S8_Vpr-like"/>
</dbReference>
<feature type="active site" description="Charge relay system" evidence="8 9">
    <location>
        <position position="178"/>
    </location>
</feature>
<dbReference type="RefSeq" id="WP_012874621.1">
    <property type="nucleotide sequence ID" value="NC_013525.1"/>
</dbReference>
<dbReference type="EMBL" id="CP001825">
    <property type="protein sequence ID" value="ACZ41586.1"/>
    <property type="molecule type" value="Genomic_DNA"/>
</dbReference>
<accession>D1CF80</accession>
<dbReference type="STRING" id="525904.Tter_0669"/>
<dbReference type="CDD" id="cd07474">
    <property type="entry name" value="Peptidases_S8_subtilisin_Vpr-like"/>
    <property type="match status" value="1"/>
</dbReference>
<dbReference type="PROSITE" id="PS51892">
    <property type="entry name" value="SUBTILASE"/>
    <property type="match status" value="1"/>
</dbReference>
<keyword evidence="6 9" id="KW-0378">Hydrolase</keyword>
<dbReference type="Proteomes" id="UP000000323">
    <property type="component" value="Chromosome 1"/>
</dbReference>
<evidence type="ECO:0000313" key="13">
    <source>
        <dbReference type="Proteomes" id="UP000000323"/>
    </source>
</evidence>
<dbReference type="HOGENOM" id="CLU_004945_1_0_0"/>
<evidence type="ECO:0000256" key="4">
    <source>
        <dbReference type="ARBA" id="ARBA00022670"/>
    </source>
</evidence>
<dbReference type="InterPro" id="IPR003137">
    <property type="entry name" value="PA_domain"/>
</dbReference>
<organism evidence="12 13">
    <name type="scientific">Thermobaculum terrenum (strain ATCC BAA-798 / CCMEE 7001 / YNP1)</name>
    <dbReference type="NCBI Taxonomy" id="525904"/>
    <lineage>
        <taxon>Bacteria</taxon>
        <taxon>Bacillati</taxon>
        <taxon>Chloroflexota</taxon>
        <taxon>Chloroflexia</taxon>
        <taxon>Candidatus Thermobaculales</taxon>
        <taxon>Candidatus Thermobaculaceae</taxon>
        <taxon>Thermobaculum</taxon>
    </lineage>
</organism>
<dbReference type="CDD" id="cd04818">
    <property type="entry name" value="PA_subtilisin_1"/>
    <property type="match status" value="1"/>
</dbReference>
<dbReference type="InterPro" id="IPR036852">
    <property type="entry name" value="Peptidase_S8/S53_dom_sf"/>
</dbReference>
<name>D1CF80_THET1</name>
<keyword evidence="3" id="KW-0964">Secreted</keyword>
<keyword evidence="7 9" id="KW-0720">Serine protease</keyword>
<sequence length="728" mass="76546">MKTKARLWIWLVVCLAIALSGFSISYGKQTSDSTTSKPSYTTEYALVQLVGDPLSTYSKTKPLQGKKIDFNSSQVKSYRALLAERRNEFKSWLRENAPNARVTGEYDLALNAVSVKLNGTSLDTLRKSPLVKTVEYEGLYYPTDANDPDLNIINALQAWAQGGGPANAGKGVKVAIIDSGIDVNHPCFDDSGYPQQRQLGDTRFTNNKVIVAKVFYNKAKVQGLTPEAIDTHGTHVAGTVACNLDTPANVNGVDIPYRVSGVAPRALLGNYNVFPGTVGSARSEDILNALEEAYKDGFDIANMSLGGGYRGVQDLLTQAVDNLDRANMVITVSMGNNGPGYFTGGSPGSAERALTAGASTVPHFVGAPVTVDGKGTFGAAAGDFATVSENLTAPLAVVTSNDSLDTACTVPQRDLSGHIALISRGVCSFSTKIRNVQQAGAIAALVANNVAGDPTAMGQDGTPNQPTIPAYMISRDAGQELLDADGNSTTISASLSYFLTNSVDIMAGFSSWGPTRVDYRIKPDVVAPGVNVLSSIPGDCGELGCWAFYQGTSMSAPHLAGSAAVIKSQHPDWSSWQIRSAITNTANDDVLKDYRDGTTIIRDSLIRGAGREDLLAAVNAKVALDPVSITFGLIPSGSGQSSSRTVTVANISGTTLTGLSVQITDVTGSGVTYNASISSSTLANGEQDTIRVNMKASKGAPTGFHEATLRIYSNGTEIAHAEILTVIK</sequence>
<dbReference type="InterPro" id="IPR050131">
    <property type="entry name" value="Peptidase_S8_subtilisin-like"/>
</dbReference>
<dbReference type="Gene3D" id="3.50.30.30">
    <property type="match status" value="1"/>
</dbReference>
<feature type="active site" description="Charge relay system" evidence="8 9">
    <location>
        <position position="232"/>
    </location>
</feature>